<sequence length="359" mass="39283">MDAGGNGDLGCGNRGGGGLLDCSLLGNFAALPADEVLAMTTGSEHWNRVHLSFNSGWTPLIGSIAHSNMEVGTSPFSSFGSGTFPDMDAFLNLQKCRYSSCSADNPPERSSDKNEKALTTQCAADDFAKSQGGEGTIKPSLDGNKRRRASDDWSQITQFEDTKTENDQCTGEEDEEKQKQKPEIKPVSKKCKQIIGREVNDSSSSGDAPKEDYVHVRAKRGQATNSHSLAERVRREKIRERMKFLQDLVPGCDKITGKAVMLDEIINYVLSLQKQVEFLSMKVSTVYPEANVEPEQILQRDIHYSQGGSATILCDPGTRPYPNAAGVWGNELQSTSRMDFNPDLAPDNAESTGRLHKLL</sequence>
<name>A0ACC0MNV3_RHOML</name>
<evidence type="ECO:0000313" key="1">
    <source>
        <dbReference type="EMBL" id="KAI8541988.1"/>
    </source>
</evidence>
<organism evidence="1 2">
    <name type="scientific">Rhododendron molle</name>
    <name type="common">Chinese azalea</name>
    <name type="synonym">Azalea mollis</name>
    <dbReference type="NCBI Taxonomy" id="49168"/>
    <lineage>
        <taxon>Eukaryota</taxon>
        <taxon>Viridiplantae</taxon>
        <taxon>Streptophyta</taxon>
        <taxon>Embryophyta</taxon>
        <taxon>Tracheophyta</taxon>
        <taxon>Spermatophyta</taxon>
        <taxon>Magnoliopsida</taxon>
        <taxon>eudicotyledons</taxon>
        <taxon>Gunneridae</taxon>
        <taxon>Pentapetalae</taxon>
        <taxon>asterids</taxon>
        <taxon>Ericales</taxon>
        <taxon>Ericaceae</taxon>
        <taxon>Ericoideae</taxon>
        <taxon>Rhodoreae</taxon>
        <taxon>Rhododendron</taxon>
    </lineage>
</organism>
<dbReference type="Proteomes" id="UP001062846">
    <property type="component" value="Chromosome 8"/>
</dbReference>
<protein>
    <submittedName>
        <fullName evidence="1">Uncharacterized protein</fullName>
    </submittedName>
</protein>
<evidence type="ECO:0000313" key="2">
    <source>
        <dbReference type="Proteomes" id="UP001062846"/>
    </source>
</evidence>
<keyword evidence="2" id="KW-1185">Reference proteome</keyword>
<accession>A0ACC0MNV3</accession>
<proteinExistence type="predicted"/>
<reference evidence="1" key="1">
    <citation type="submission" date="2022-02" db="EMBL/GenBank/DDBJ databases">
        <title>Plant Genome Project.</title>
        <authorList>
            <person name="Zhang R.-G."/>
        </authorList>
    </citation>
    <scope>NUCLEOTIDE SEQUENCE</scope>
    <source>
        <strain evidence="1">AT1</strain>
    </source>
</reference>
<gene>
    <name evidence="1" type="ORF">RHMOL_Rhmol08G0104200</name>
</gene>
<dbReference type="EMBL" id="CM046395">
    <property type="protein sequence ID" value="KAI8541988.1"/>
    <property type="molecule type" value="Genomic_DNA"/>
</dbReference>
<comment type="caution">
    <text evidence="1">The sequence shown here is derived from an EMBL/GenBank/DDBJ whole genome shotgun (WGS) entry which is preliminary data.</text>
</comment>